<evidence type="ECO:0000256" key="3">
    <source>
        <dbReference type="ARBA" id="ARBA00022801"/>
    </source>
</evidence>
<name>A0A255YYQ9_9FLAO</name>
<protein>
    <recommendedName>
        <fullName evidence="5">NlpC/P60 domain-containing protein</fullName>
    </recommendedName>
</protein>
<gene>
    <name evidence="6" type="ORF">CHU92_11950</name>
</gene>
<keyword evidence="3" id="KW-0378">Hydrolase</keyword>
<feature type="domain" description="NlpC/P60" evidence="5">
    <location>
        <begin position="105"/>
        <end position="233"/>
    </location>
</feature>
<proteinExistence type="inferred from homology"/>
<dbReference type="Proteomes" id="UP000216605">
    <property type="component" value="Unassembled WGS sequence"/>
</dbReference>
<keyword evidence="4" id="KW-0788">Thiol protease</keyword>
<evidence type="ECO:0000313" key="6">
    <source>
        <dbReference type="EMBL" id="OYQ34377.1"/>
    </source>
</evidence>
<dbReference type="PANTHER" id="PTHR47053">
    <property type="entry name" value="MUREIN DD-ENDOPEPTIDASE MEPH-RELATED"/>
    <property type="match status" value="1"/>
</dbReference>
<comment type="similarity">
    <text evidence="1">Belongs to the peptidase C40 family.</text>
</comment>
<evidence type="ECO:0000259" key="5">
    <source>
        <dbReference type="PROSITE" id="PS51935"/>
    </source>
</evidence>
<evidence type="ECO:0000256" key="2">
    <source>
        <dbReference type="ARBA" id="ARBA00022670"/>
    </source>
</evidence>
<dbReference type="InterPro" id="IPR000064">
    <property type="entry name" value="NLP_P60_dom"/>
</dbReference>
<dbReference type="GO" id="GO:0006508">
    <property type="term" value="P:proteolysis"/>
    <property type="evidence" value="ECO:0007669"/>
    <property type="project" value="UniProtKB-KW"/>
</dbReference>
<dbReference type="EMBL" id="NOXV01000294">
    <property type="protein sequence ID" value="OYQ34377.1"/>
    <property type="molecule type" value="Genomic_DNA"/>
</dbReference>
<dbReference type="AlphaFoldDB" id="A0A255YYQ9"/>
<dbReference type="Gene3D" id="3.90.1720.10">
    <property type="entry name" value="endopeptidase domain like (from Nostoc punctiforme)"/>
    <property type="match status" value="1"/>
</dbReference>
<dbReference type="Pfam" id="PF00877">
    <property type="entry name" value="NLPC_P60"/>
    <property type="match status" value="1"/>
</dbReference>
<evidence type="ECO:0000256" key="4">
    <source>
        <dbReference type="ARBA" id="ARBA00022807"/>
    </source>
</evidence>
<dbReference type="PROSITE" id="PS51935">
    <property type="entry name" value="NLPC_P60"/>
    <property type="match status" value="1"/>
</dbReference>
<sequence length="235" mass="25699">MLLMTLGVSAQIVTSKKEAITKGSYTYTEKAVKPVQHQNTANEKPLTVTESDMASLFGNGPVVAYEPVKEIRRGGPSKLEAPAKKNKLLSVTDNDETDVAPSTDNYLAEQLVNNAMQFEGVRYRGGGTTTAGMDCSGMVTATFRIFEIPLPRSSHEMAKEGTRIELTEVKKGDLLFFKNNSRKNIINHVGLVTEVTEEGEIKFIHASSSSGVIVSSMNEPYHKRTFVQANRVVGN</sequence>
<evidence type="ECO:0000256" key="1">
    <source>
        <dbReference type="ARBA" id="ARBA00007074"/>
    </source>
</evidence>
<accession>A0A255YYQ9</accession>
<dbReference type="InterPro" id="IPR051202">
    <property type="entry name" value="Peptidase_C40"/>
</dbReference>
<dbReference type="SUPFAM" id="SSF54001">
    <property type="entry name" value="Cysteine proteinases"/>
    <property type="match status" value="1"/>
</dbReference>
<keyword evidence="7" id="KW-1185">Reference proteome</keyword>
<keyword evidence="2" id="KW-0645">Protease</keyword>
<dbReference type="PANTHER" id="PTHR47053:SF1">
    <property type="entry name" value="MUREIN DD-ENDOPEPTIDASE MEPH-RELATED"/>
    <property type="match status" value="1"/>
</dbReference>
<organism evidence="6 7">
    <name type="scientific">Flavobacterium cyanobacteriorum</name>
    <dbReference type="NCBI Taxonomy" id="2022802"/>
    <lineage>
        <taxon>Bacteria</taxon>
        <taxon>Pseudomonadati</taxon>
        <taxon>Bacteroidota</taxon>
        <taxon>Flavobacteriia</taxon>
        <taxon>Flavobacteriales</taxon>
        <taxon>Flavobacteriaceae</taxon>
        <taxon>Flavobacterium</taxon>
    </lineage>
</organism>
<evidence type="ECO:0000313" key="7">
    <source>
        <dbReference type="Proteomes" id="UP000216605"/>
    </source>
</evidence>
<dbReference type="GO" id="GO:0008234">
    <property type="term" value="F:cysteine-type peptidase activity"/>
    <property type="evidence" value="ECO:0007669"/>
    <property type="project" value="UniProtKB-KW"/>
</dbReference>
<dbReference type="InterPro" id="IPR038765">
    <property type="entry name" value="Papain-like_cys_pep_sf"/>
</dbReference>
<comment type="caution">
    <text evidence="6">The sequence shown here is derived from an EMBL/GenBank/DDBJ whole genome shotgun (WGS) entry which is preliminary data.</text>
</comment>
<reference evidence="6 7" key="1">
    <citation type="submission" date="2017-07" db="EMBL/GenBank/DDBJ databases">
        <title>Flavobacterium cyanobacteriorum sp. nov., isolated from cyanobacterial aggregates in a eutrophic lake.</title>
        <authorList>
            <person name="Cai H."/>
        </authorList>
    </citation>
    <scope>NUCLEOTIDE SEQUENCE [LARGE SCALE GENOMIC DNA]</scope>
    <source>
        <strain evidence="6 7">TH021</strain>
    </source>
</reference>